<evidence type="ECO:0000313" key="2">
    <source>
        <dbReference type="RefSeq" id="XP_036677285.2"/>
    </source>
</evidence>
<dbReference type="Proteomes" id="UP001652628">
    <property type="component" value="Chromosome X"/>
</dbReference>
<protein>
    <submittedName>
        <fullName evidence="2">Uncharacterized protein</fullName>
    </submittedName>
</protein>
<proteinExistence type="predicted"/>
<sequence length="272" mass="31659">MRALSVRRLFYPFVKRTFLAQFMKYYNGNGNIIKQVARNFSIQLRGSAYWDLDTVHPMLAGLCIFILVEHKRTDLQRKLRTKLMDRLLNIIECVHPMTVHILVEKLLTDLEESNACQERNLFILASVFSKCSWRGRPLAVCLLWVILSRRIPALEVTMHRYRELEELVKAVDHLPTPEPIDWGWAVLDEARQEKLDGLITLVESVELLICLIMTDNHELLEAGYPEHFFKISQFDAIALKSWFLEVTEQMPLGYCEHSEKLTAIIGNMMSII</sequence>
<dbReference type="RefSeq" id="XP_036677285.2">
    <property type="nucleotide sequence ID" value="XM_036821390.3"/>
</dbReference>
<accession>A0AB40AEY7</accession>
<dbReference type="AlphaFoldDB" id="A0AB40AEY7"/>
<reference evidence="2" key="1">
    <citation type="submission" date="2025-08" db="UniProtKB">
        <authorList>
            <consortium name="RefSeq"/>
        </authorList>
    </citation>
    <scope>IDENTIFICATION</scope>
</reference>
<organism evidence="1 2">
    <name type="scientific">Drosophila suzukii</name>
    <name type="common">Spotted-wing drosophila fruit fly</name>
    <dbReference type="NCBI Taxonomy" id="28584"/>
    <lineage>
        <taxon>Eukaryota</taxon>
        <taxon>Metazoa</taxon>
        <taxon>Ecdysozoa</taxon>
        <taxon>Arthropoda</taxon>
        <taxon>Hexapoda</taxon>
        <taxon>Insecta</taxon>
        <taxon>Pterygota</taxon>
        <taxon>Neoptera</taxon>
        <taxon>Endopterygota</taxon>
        <taxon>Diptera</taxon>
        <taxon>Brachycera</taxon>
        <taxon>Muscomorpha</taxon>
        <taxon>Ephydroidea</taxon>
        <taxon>Drosophilidae</taxon>
        <taxon>Drosophila</taxon>
        <taxon>Sophophora</taxon>
    </lineage>
</organism>
<evidence type="ECO:0000313" key="1">
    <source>
        <dbReference type="Proteomes" id="UP001652628"/>
    </source>
</evidence>
<gene>
    <name evidence="2" type="primary">LOC108005141</name>
</gene>
<dbReference type="GeneID" id="108005141"/>
<name>A0AB40AEY7_DROSZ</name>
<keyword evidence="1" id="KW-1185">Reference proteome</keyword>